<accession>A0A1D2MHV7</accession>
<sequence length="300" mass="35683">MAFNGYNKIFLSLAGAYAIWMINPYRCTINIFHYLVSQWKKLASKKWYMSEVPSVPYYGYQKMQPDGNWEEWYKNHYLIYAEDQLTKETTGTLMMVLTQAPDRWYGRILLANFYAPVQRETVKFFLAISIDYEALILGFAYGMFVSFRKFLDYSFAKSPQFRGATSVCSCSHNHFYLKHDVTHFNVRKLFRHDRRLFYKKLLMAFPQALKYALVAGVCCGTWNPLWNNHDCVRPPIFWSGILLTYFVFMDDKDMTFYDLPMINYRYHQELQVAGFLLLYTFIRLFRNFVGNYPFGTVLYG</sequence>
<feature type="transmembrane region" description="Helical" evidence="1">
    <location>
        <begin position="232"/>
        <end position="249"/>
    </location>
</feature>
<evidence type="ECO:0000256" key="1">
    <source>
        <dbReference type="SAM" id="Phobius"/>
    </source>
</evidence>
<dbReference type="AlphaFoldDB" id="A0A1D2MHV7"/>
<evidence type="ECO:0000313" key="3">
    <source>
        <dbReference type="Proteomes" id="UP000094527"/>
    </source>
</evidence>
<keyword evidence="1" id="KW-0812">Transmembrane</keyword>
<keyword evidence="1" id="KW-1133">Transmembrane helix</keyword>
<keyword evidence="1" id="KW-0472">Membrane</keyword>
<reference evidence="2 3" key="1">
    <citation type="journal article" date="2016" name="Genome Biol. Evol.">
        <title>Gene Family Evolution Reflects Adaptation to Soil Environmental Stressors in the Genome of the Collembolan Orchesella cincta.</title>
        <authorList>
            <person name="Faddeeva-Vakhrusheva A."/>
            <person name="Derks M.F."/>
            <person name="Anvar S.Y."/>
            <person name="Agamennone V."/>
            <person name="Suring W."/>
            <person name="Smit S."/>
            <person name="van Straalen N.M."/>
            <person name="Roelofs D."/>
        </authorList>
    </citation>
    <scope>NUCLEOTIDE SEQUENCE [LARGE SCALE GENOMIC DNA]</scope>
    <source>
        <tissue evidence="2">Mixed pool</tissue>
    </source>
</reference>
<keyword evidence="3" id="KW-1185">Reference proteome</keyword>
<evidence type="ECO:0000313" key="2">
    <source>
        <dbReference type="EMBL" id="ODM92414.1"/>
    </source>
</evidence>
<proteinExistence type="predicted"/>
<name>A0A1D2MHV7_ORCCI</name>
<dbReference type="EMBL" id="LJIJ01001237">
    <property type="protein sequence ID" value="ODM92414.1"/>
    <property type="molecule type" value="Genomic_DNA"/>
</dbReference>
<protein>
    <submittedName>
        <fullName evidence="2">Uncharacterized protein</fullName>
    </submittedName>
</protein>
<gene>
    <name evidence="2" type="ORF">Ocin01_14268</name>
</gene>
<organism evidence="2 3">
    <name type="scientific">Orchesella cincta</name>
    <name type="common">Springtail</name>
    <name type="synonym">Podura cincta</name>
    <dbReference type="NCBI Taxonomy" id="48709"/>
    <lineage>
        <taxon>Eukaryota</taxon>
        <taxon>Metazoa</taxon>
        <taxon>Ecdysozoa</taxon>
        <taxon>Arthropoda</taxon>
        <taxon>Hexapoda</taxon>
        <taxon>Collembola</taxon>
        <taxon>Entomobryomorpha</taxon>
        <taxon>Entomobryoidea</taxon>
        <taxon>Orchesellidae</taxon>
        <taxon>Orchesellinae</taxon>
        <taxon>Orchesella</taxon>
    </lineage>
</organism>
<feature type="transmembrane region" description="Helical" evidence="1">
    <location>
        <begin position="124"/>
        <end position="147"/>
    </location>
</feature>
<dbReference type="Proteomes" id="UP000094527">
    <property type="component" value="Unassembled WGS sequence"/>
</dbReference>
<comment type="caution">
    <text evidence="2">The sequence shown here is derived from an EMBL/GenBank/DDBJ whole genome shotgun (WGS) entry which is preliminary data.</text>
</comment>
<feature type="transmembrane region" description="Helical" evidence="1">
    <location>
        <begin position="270"/>
        <end position="289"/>
    </location>
</feature>